<keyword evidence="1" id="KW-1133">Transmembrane helix</keyword>
<evidence type="ECO:0000313" key="2">
    <source>
        <dbReference type="EMBL" id="QAX92929.1"/>
    </source>
</evidence>
<evidence type="ECO:0000256" key="1">
    <source>
        <dbReference type="SAM" id="Phobius"/>
    </source>
</evidence>
<sequence length="111" mass="12135">MNKTVMTGAIAFATLAVGLVLGTQVVGVDDQATPWITSLLGFFAVTITQILGNKDTTEAKEKVEELNKDLRNGTFERLLREAIQKVAADEATKLEIRNGNEPVKEESTDER</sequence>
<feature type="transmembrane region" description="Helical" evidence="1">
    <location>
        <begin position="32"/>
        <end position="52"/>
    </location>
</feature>
<protein>
    <submittedName>
        <fullName evidence="2">Uncharacterized protein</fullName>
    </submittedName>
</protein>
<dbReference type="RefSeq" id="YP_010084080.1">
    <property type="nucleotide sequence ID" value="NC_055060.1"/>
</dbReference>
<name>A0A411AXW3_9VIRU</name>
<accession>A0A411AXW3</accession>
<reference evidence="2 3" key="1">
    <citation type="submission" date="2018-12" db="EMBL/GenBank/DDBJ databases">
        <authorList>
            <person name="Huynh A."/>
            <person name="Morcos G.S."/>
            <person name="Braun J."/>
            <person name="Danaila R."/>
            <person name="Emelio N."/>
            <person name="Mathyvannan S."/>
            <person name="Miner K."/>
            <person name="Nayak R."/>
            <person name="Norman C."/>
            <person name="Tran V."/>
            <person name="Wang J."/>
            <person name="Moy A."/>
            <person name="deCarvalho T."/>
            <person name="Erill I."/>
            <person name="Caruso S.M."/>
            <person name="Garlena R.A."/>
            <person name="Russell D.A."/>
            <person name="Pope W.H."/>
            <person name="Jacobs-Sera D."/>
            <person name="Hatfull G.F."/>
        </authorList>
    </citation>
    <scope>NUCLEOTIDE SEQUENCE [LARGE SCALE GENOMIC DNA]</scope>
</reference>
<dbReference type="Proteomes" id="UP000290981">
    <property type="component" value="Segment"/>
</dbReference>
<dbReference type="EMBL" id="MK305890">
    <property type="protein sequence ID" value="QAX92929.1"/>
    <property type="molecule type" value="Genomic_DNA"/>
</dbReference>
<evidence type="ECO:0000313" key="3">
    <source>
        <dbReference type="Proteomes" id="UP000290981"/>
    </source>
</evidence>
<organism evidence="2 3">
    <name type="scientific">Streptomyces phage WheeHeim</name>
    <dbReference type="NCBI Taxonomy" id="2500797"/>
    <lineage>
        <taxon>Viruses</taxon>
        <taxon>Varidnaviria</taxon>
        <taxon>Bamfordvirae</taxon>
        <taxon>Preplasmiviricota</taxon>
        <taxon>Prepoliviricotina</taxon>
        <taxon>Tectiliviricetes</taxon>
        <taxon>Kalamavirales</taxon>
        <taxon>Tectiviridae</taxon>
        <taxon>Deltatectivirus</taxon>
        <taxon>Deltatectivirus wheeheim</taxon>
    </lineage>
</organism>
<proteinExistence type="predicted"/>
<keyword evidence="1" id="KW-0812">Transmembrane</keyword>
<keyword evidence="3" id="KW-1185">Reference proteome</keyword>
<dbReference type="KEGG" id="vg:65073116"/>
<dbReference type="GeneID" id="65073116"/>
<gene>
    <name evidence="2" type="primary">21</name>
    <name evidence="2" type="ORF">SEA_WHEEHEIM_21</name>
</gene>
<keyword evidence="1" id="KW-0472">Membrane</keyword>